<dbReference type="GO" id="GO:0000338">
    <property type="term" value="P:protein deneddylation"/>
    <property type="evidence" value="ECO:0007669"/>
    <property type="project" value="InterPro"/>
</dbReference>
<dbReference type="InterPro" id="IPR033859">
    <property type="entry name" value="MPN_CSN6"/>
</dbReference>
<evidence type="ECO:0000313" key="4">
    <source>
        <dbReference type="EMBL" id="GMK59317.1"/>
    </source>
</evidence>
<accession>A0AAD3YET2</accession>
<feature type="domain" description="MPN" evidence="3">
    <location>
        <begin position="18"/>
        <end position="153"/>
    </location>
</feature>
<evidence type="ECO:0000256" key="2">
    <source>
        <dbReference type="RuleBase" id="RU367006"/>
    </source>
</evidence>
<dbReference type="AlphaFoldDB" id="A0AAD3YET2"/>
<organism evidence="4 5">
    <name type="scientific">Cutaneotrichosporon spelunceum</name>
    <dbReference type="NCBI Taxonomy" id="1672016"/>
    <lineage>
        <taxon>Eukaryota</taxon>
        <taxon>Fungi</taxon>
        <taxon>Dikarya</taxon>
        <taxon>Basidiomycota</taxon>
        <taxon>Agaricomycotina</taxon>
        <taxon>Tremellomycetes</taxon>
        <taxon>Trichosporonales</taxon>
        <taxon>Trichosporonaceae</taxon>
        <taxon>Cutaneotrichosporon</taxon>
    </lineage>
</organism>
<evidence type="ECO:0000313" key="5">
    <source>
        <dbReference type="Proteomes" id="UP001222932"/>
    </source>
</evidence>
<comment type="function">
    <text evidence="2">Component of the COP9 signalosome complex (CSN), a complex involved in various cellular and developmental processes.</text>
</comment>
<dbReference type="GO" id="GO:0008237">
    <property type="term" value="F:metallopeptidase activity"/>
    <property type="evidence" value="ECO:0007669"/>
    <property type="project" value="InterPro"/>
</dbReference>
<dbReference type="EMBL" id="BTCM01000007">
    <property type="protein sequence ID" value="GMK59317.1"/>
    <property type="molecule type" value="Genomic_DNA"/>
</dbReference>
<dbReference type="Pfam" id="PF13012">
    <property type="entry name" value="MitMem_reg"/>
    <property type="match status" value="1"/>
</dbReference>
<dbReference type="PROSITE" id="PS50249">
    <property type="entry name" value="MPN"/>
    <property type="match status" value="1"/>
</dbReference>
<reference evidence="4" key="2">
    <citation type="submission" date="2023-06" db="EMBL/GenBank/DDBJ databases">
        <authorList>
            <person name="Kobayashi Y."/>
            <person name="Kayamori A."/>
            <person name="Aoki K."/>
            <person name="Shiwa Y."/>
            <person name="Fujita N."/>
            <person name="Sugita T."/>
            <person name="Iwasaki W."/>
            <person name="Tanaka N."/>
            <person name="Takashima M."/>
        </authorList>
    </citation>
    <scope>NUCLEOTIDE SEQUENCE</scope>
    <source>
        <strain evidence="4">HIS016</strain>
    </source>
</reference>
<dbReference type="Proteomes" id="UP001222932">
    <property type="component" value="Unassembled WGS sequence"/>
</dbReference>
<dbReference type="CDD" id="cd08063">
    <property type="entry name" value="MPN_CSN6"/>
    <property type="match status" value="1"/>
</dbReference>
<evidence type="ECO:0000259" key="3">
    <source>
        <dbReference type="PROSITE" id="PS50249"/>
    </source>
</evidence>
<gene>
    <name evidence="4" type="ORF">CspeluHIS016_0703320</name>
</gene>
<dbReference type="Pfam" id="PF01398">
    <property type="entry name" value="JAB"/>
    <property type="match status" value="1"/>
</dbReference>
<sequence>MDKSNVVTQSGANSGLSINLHPLAILNISDHYTRVKCTGATVKTLGAILGTQNGRDVSMQNSFELTLNEDDDTKFDAAFLATRRELFSQTFPALSVVGWYTIGAAPTPADVAIHEQFMNANESGPSFFVLFNPDIPDGVKTLPFSVYEAALEGESTAGKFVRLECGIETGEAERIAVDAVSKDASGEADQTGEVPSLTMQRNAIAMLYDRALVLLKYVSGVADGTAKPDHDILRQISALVATLPVMDVNELHTELETEYNDVQLIEYLTTLLQQLEAFADYTDKHHSLHSRDLDDVGLAARAMKSTFAFGASGGHGRVRRGGTRR</sequence>
<dbReference type="PANTHER" id="PTHR10540">
    <property type="entry name" value="EUKARYOTIC TRANSLATION INITIATION FACTOR 3 SUBUNIT F-RELATED"/>
    <property type="match status" value="1"/>
</dbReference>
<dbReference type="GO" id="GO:0005737">
    <property type="term" value="C:cytoplasm"/>
    <property type="evidence" value="ECO:0007669"/>
    <property type="project" value="UniProtKB-SubCell"/>
</dbReference>
<dbReference type="InterPro" id="IPR037518">
    <property type="entry name" value="MPN"/>
</dbReference>
<dbReference type="InterPro" id="IPR024969">
    <property type="entry name" value="EIF3F/CSN6-like_C"/>
</dbReference>
<name>A0AAD3YET2_9TREE</name>
<protein>
    <recommendedName>
        <fullName evidence="2">COP9 signalosome complex subunit 6</fullName>
    </recommendedName>
</protein>
<keyword evidence="2" id="KW-0539">Nucleus</keyword>
<dbReference type="PANTHER" id="PTHR10540:SF8">
    <property type="entry name" value="COP9 SIGNALOSOME COMPLEX SUBUNIT 6"/>
    <property type="match status" value="1"/>
</dbReference>
<keyword evidence="5" id="KW-1185">Reference proteome</keyword>
<keyword evidence="2" id="KW-0736">Signalosome</keyword>
<dbReference type="InterPro" id="IPR000555">
    <property type="entry name" value="JAMM/MPN+_dom"/>
</dbReference>
<comment type="similarity">
    <text evidence="1 2">Belongs to the peptidase M67A family. CSN6 subfamily.</text>
</comment>
<evidence type="ECO:0000256" key="1">
    <source>
        <dbReference type="ARBA" id="ARBA00010893"/>
    </source>
</evidence>
<dbReference type="SMART" id="SM00232">
    <property type="entry name" value="JAB_MPN"/>
    <property type="match status" value="1"/>
</dbReference>
<keyword evidence="2" id="KW-0963">Cytoplasm</keyword>
<comment type="caution">
    <text evidence="4">The sequence shown here is derived from an EMBL/GenBank/DDBJ whole genome shotgun (WGS) entry which is preliminary data.</text>
</comment>
<proteinExistence type="inferred from homology"/>
<dbReference type="GO" id="GO:0008180">
    <property type="term" value="C:COP9 signalosome"/>
    <property type="evidence" value="ECO:0007669"/>
    <property type="project" value="UniProtKB-UniRule"/>
</dbReference>
<reference evidence="4" key="1">
    <citation type="journal article" date="2023" name="BMC Genomics">
        <title>Chromosome-level genome assemblies of Cutaneotrichosporon spp. (Trichosporonales, Basidiomycota) reveal imbalanced evolution between nucleotide sequences and chromosome synteny.</title>
        <authorList>
            <person name="Kobayashi Y."/>
            <person name="Kayamori A."/>
            <person name="Aoki K."/>
            <person name="Shiwa Y."/>
            <person name="Matsutani M."/>
            <person name="Fujita N."/>
            <person name="Sugita T."/>
            <person name="Iwasaki W."/>
            <person name="Tanaka N."/>
            <person name="Takashima M."/>
        </authorList>
    </citation>
    <scope>NUCLEOTIDE SEQUENCE</scope>
    <source>
        <strain evidence="4">HIS016</strain>
    </source>
</reference>
<dbReference type="Gene3D" id="3.40.140.10">
    <property type="entry name" value="Cytidine Deaminase, domain 2"/>
    <property type="match status" value="1"/>
</dbReference>
<comment type="subcellular location">
    <subcellularLocation>
        <location evidence="2">Cytoplasm</location>
    </subcellularLocation>
    <subcellularLocation>
        <location evidence="2">Nucleus</location>
    </subcellularLocation>
</comment>